<gene>
    <name evidence="1" type="ORF">K8I29_07805</name>
</gene>
<proteinExistence type="predicted"/>
<reference evidence="1" key="2">
    <citation type="submission" date="2021-08" db="EMBL/GenBank/DDBJ databases">
        <authorList>
            <person name="Dalcin Martins P."/>
        </authorList>
    </citation>
    <scope>NUCLEOTIDE SEQUENCE</scope>
    <source>
        <strain evidence="1">MAG_39</strain>
    </source>
</reference>
<dbReference type="EMBL" id="JAIOIV010000064">
    <property type="protein sequence ID" value="MBZ0156105.1"/>
    <property type="molecule type" value="Genomic_DNA"/>
</dbReference>
<evidence type="ECO:0000313" key="2">
    <source>
        <dbReference type="Proteomes" id="UP000705867"/>
    </source>
</evidence>
<sequence>MSSLNQNSASEQPSHTDDAKQAALDLLKSPELMSKFLSTCRERYIGREKELILVKLATISRRFDRGLSMIITGPSSVGKSELIKTVLDTVPPEARQDFTRVTTNYLLYTDLELSHKVIIFNELNGSEETAHILRTALTEGTLRLGTVNKGISGNLSAGELSKSTAGLIVLSTSTRSSIDHELLTRIVVLELSHDAELARQVLKSKAARAAHGSSKGGELNKATISQGVTLSSSPAQASMAILPRIWQIADSLLEPLEIAIPYGDKLANLFPTHEERFMRDFDKVLTLIKASALFHQFQREKDSEERILADKDDYKLIYDLSDFIVQTDSIPPHIITFIKVADELKRTTGAEPSREAIQEKLKVSDATIKRYISKAYSKELIEVCGKGKEQIIRVSRVPESLSPLPTPSALLDNL</sequence>
<evidence type="ECO:0000313" key="1">
    <source>
        <dbReference type="EMBL" id="MBZ0156105.1"/>
    </source>
</evidence>
<dbReference type="InterPro" id="IPR027417">
    <property type="entry name" value="P-loop_NTPase"/>
</dbReference>
<comment type="caution">
    <text evidence="1">The sequence shown here is derived from an EMBL/GenBank/DDBJ whole genome shotgun (WGS) entry which is preliminary data.</text>
</comment>
<dbReference type="Proteomes" id="UP000705867">
    <property type="component" value="Unassembled WGS sequence"/>
</dbReference>
<organism evidence="1 2">
    <name type="scientific">Candidatus Nitrobium versatile</name>
    <dbReference type="NCBI Taxonomy" id="2884831"/>
    <lineage>
        <taxon>Bacteria</taxon>
        <taxon>Pseudomonadati</taxon>
        <taxon>Nitrospirota</taxon>
        <taxon>Nitrospiria</taxon>
        <taxon>Nitrospirales</taxon>
        <taxon>Nitrospiraceae</taxon>
        <taxon>Candidatus Nitrobium</taxon>
    </lineage>
</organism>
<accession>A0A953M159</accession>
<dbReference type="AlphaFoldDB" id="A0A953M159"/>
<dbReference type="SUPFAM" id="SSF52540">
    <property type="entry name" value="P-loop containing nucleoside triphosphate hydrolases"/>
    <property type="match status" value="1"/>
</dbReference>
<name>A0A953M159_9BACT</name>
<reference evidence="1" key="1">
    <citation type="journal article" date="2021" name="bioRxiv">
        <title>Unraveling nitrogen, sulfur and carbon metabolic pathways and microbial community transcriptional responses to substrate deprivation and toxicity stresses in a bioreactor mimicking anoxic brackish coastal sediment conditions.</title>
        <authorList>
            <person name="Martins P.D."/>
            <person name="Echeveste M.J."/>
            <person name="Arshad A."/>
            <person name="Kurth J."/>
            <person name="Ouboter H."/>
            <person name="Jetten M.S.M."/>
            <person name="Welte C.U."/>
        </authorList>
    </citation>
    <scope>NUCLEOTIDE SEQUENCE</scope>
    <source>
        <strain evidence="1">MAG_39</strain>
    </source>
</reference>
<protein>
    <submittedName>
        <fullName evidence="1">Uncharacterized protein</fullName>
    </submittedName>
</protein>